<organism evidence="11 12">
    <name type="scientific">Quillaja saponaria</name>
    <name type="common">Soap bark tree</name>
    <dbReference type="NCBI Taxonomy" id="32244"/>
    <lineage>
        <taxon>Eukaryota</taxon>
        <taxon>Viridiplantae</taxon>
        <taxon>Streptophyta</taxon>
        <taxon>Embryophyta</taxon>
        <taxon>Tracheophyta</taxon>
        <taxon>Spermatophyta</taxon>
        <taxon>Magnoliopsida</taxon>
        <taxon>eudicotyledons</taxon>
        <taxon>Gunneridae</taxon>
        <taxon>Pentapetalae</taxon>
        <taxon>rosids</taxon>
        <taxon>fabids</taxon>
        <taxon>Fabales</taxon>
        <taxon>Quillajaceae</taxon>
        <taxon>Quillaja</taxon>
    </lineage>
</organism>
<keyword evidence="4" id="KW-0862">Zinc</keyword>
<dbReference type="GO" id="GO:0005634">
    <property type="term" value="C:nucleus"/>
    <property type="evidence" value="ECO:0007669"/>
    <property type="project" value="UniProtKB-SubCell"/>
</dbReference>
<feature type="compositionally biased region" description="Acidic residues" evidence="9">
    <location>
        <begin position="12"/>
        <end position="21"/>
    </location>
</feature>
<feature type="compositionally biased region" description="Polar residues" evidence="9">
    <location>
        <begin position="59"/>
        <end position="81"/>
    </location>
</feature>
<evidence type="ECO:0000256" key="7">
    <source>
        <dbReference type="ARBA" id="ARBA00023242"/>
    </source>
</evidence>
<keyword evidence="3 8" id="KW-0863">Zinc-finger</keyword>
<evidence type="ECO:0000256" key="2">
    <source>
        <dbReference type="ARBA" id="ARBA00022723"/>
    </source>
</evidence>
<evidence type="ECO:0000259" key="10">
    <source>
        <dbReference type="PROSITE" id="PS50157"/>
    </source>
</evidence>
<reference evidence="11" key="1">
    <citation type="journal article" date="2023" name="Science">
        <title>Elucidation of the pathway for biosynthesis of saponin adjuvants from the soapbark tree.</title>
        <authorList>
            <person name="Reed J."/>
            <person name="Orme A."/>
            <person name="El-Demerdash A."/>
            <person name="Owen C."/>
            <person name="Martin L.B.B."/>
            <person name="Misra R.C."/>
            <person name="Kikuchi S."/>
            <person name="Rejzek M."/>
            <person name="Martin A.C."/>
            <person name="Harkess A."/>
            <person name="Leebens-Mack J."/>
            <person name="Louveau T."/>
            <person name="Stephenson M.J."/>
            <person name="Osbourn A."/>
        </authorList>
    </citation>
    <scope>NUCLEOTIDE SEQUENCE</scope>
    <source>
        <strain evidence="11">S10</strain>
    </source>
</reference>
<dbReference type="Gene3D" id="3.30.160.60">
    <property type="entry name" value="Classic Zinc Finger"/>
    <property type="match status" value="1"/>
</dbReference>
<sequence length="176" mass="19778">MESDKQGSLETSSDEENDQEDVSSSKRSYKCTFCKRGFTNAQALGGHMNIHRKDRAKNKQFTGNSSNPRKPNEDQSMSSRYISPFPTEATKIYPVFEAQQRNYPMYFQPSSSPASPESCPPAYNYNYNSFAPTRSQSMAMNPELLGADLSLRLGSTRVEDNEVDLELRLGLASCFI</sequence>
<dbReference type="InterPro" id="IPR013087">
    <property type="entry name" value="Znf_C2H2_type"/>
</dbReference>
<evidence type="ECO:0000256" key="9">
    <source>
        <dbReference type="SAM" id="MobiDB-lite"/>
    </source>
</evidence>
<evidence type="ECO:0000313" key="11">
    <source>
        <dbReference type="EMBL" id="KAJ7979916.1"/>
    </source>
</evidence>
<name>A0AAD7QE97_QUISA</name>
<dbReference type="EMBL" id="JARAOO010000002">
    <property type="protein sequence ID" value="KAJ7979916.1"/>
    <property type="molecule type" value="Genomic_DNA"/>
</dbReference>
<dbReference type="SMART" id="SM00355">
    <property type="entry name" value="ZnF_C2H2"/>
    <property type="match status" value="1"/>
</dbReference>
<protein>
    <submittedName>
        <fullName evidence="11">Transcriptional regulator TAC1-like</fullName>
    </submittedName>
</protein>
<dbReference type="InterPro" id="IPR036236">
    <property type="entry name" value="Znf_C2H2_sf"/>
</dbReference>
<dbReference type="PANTHER" id="PTHR45801">
    <property type="entry name" value="OS07G0101800 PROTEIN"/>
    <property type="match status" value="1"/>
</dbReference>
<evidence type="ECO:0000256" key="6">
    <source>
        <dbReference type="ARBA" id="ARBA00023163"/>
    </source>
</evidence>
<comment type="subcellular location">
    <subcellularLocation>
        <location evidence="1">Nucleus</location>
    </subcellularLocation>
</comment>
<proteinExistence type="predicted"/>
<comment type="caution">
    <text evidence="11">The sequence shown here is derived from an EMBL/GenBank/DDBJ whole genome shotgun (WGS) entry which is preliminary data.</text>
</comment>
<keyword evidence="5" id="KW-0805">Transcription regulation</keyword>
<evidence type="ECO:0000256" key="4">
    <source>
        <dbReference type="ARBA" id="ARBA00022833"/>
    </source>
</evidence>
<dbReference type="AlphaFoldDB" id="A0AAD7QE97"/>
<dbReference type="SUPFAM" id="SSF57667">
    <property type="entry name" value="beta-beta-alpha zinc fingers"/>
    <property type="match status" value="1"/>
</dbReference>
<feature type="compositionally biased region" description="Basic residues" evidence="9">
    <location>
        <begin position="49"/>
        <end position="58"/>
    </location>
</feature>
<keyword evidence="6" id="KW-0804">Transcription</keyword>
<feature type="region of interest" description="Disordered" evidence="9">
    <location>
        <begin position="1"/>
        <end position="27"/>
    </location>
</feature>
<dbReference type="PROSITE" id="PS50157">
    <property type="entry name" value="ZINC_FINGER_C2H2_2"/>
    <property type="match status" value="1"/>
</dbReference>
<evidence type="ECO:0000256" key="3">
    <source>
        <dbReference type="ARBA" id="ARBA00022771"/>
    </source>
</evidence>
<gene>
    <name evidence="11" type="ORF">O6P43_003259</name>
</gene>
<dbReference type="InterPro" id="IPR052426">
    <property type="entry name" value="Plant_dev_regulator"/>
</dbReference>
<accession>A0AAD7QE97</accession>
<dbReference type="Proteomes" id="UP001163823">
    <property type="component" value="Chromosome 2"/>
</dbReference>
<keyword evidence="2" id="KW-0479">Metal-binding</keyword>
<evidence type="ECO:0000256" key="5">
    <source>
        <dbReference type="ARBA" id="ARBA00023015"/>
    </source>
</evidence>
<dbReference type="GO" id="GO:0008270">
    <property type="term" value="F:zinc ion binding"/>
    <property type="evidence" value="ECO:0007669"/>
    <property type="project" value="UniProtKB-KW"/>
</dbReference>
<feature type="region of interest" description="Disordered" evidence="9">
    <location>
        <begin position="45"/>
        <end position="83"/>
    </location>
</feature>
<feature type="domain" description="C2H2-type" evidence="10">
    <location>
        <begin position="29"/>
        <end position="56"/>
    </location>
</feature>
<keyword evidence="7" id="KW-0539">Nucleus</keyword>
<evidence type="ECO:0000256" key="8">
    <source>
        <dbReference type="PROSITE-ProRule" id="PRU00042"/>
    </source>
</evidence>
<dbReference type="Pfam" id="PF13912">
    <property type="entry name" value="zf-C2H2_6"/>
    <property type="match status" value="1"/>
</dbReference>
<evidence type="ECO:0000313" key="12">
    <source>
        <dbReference type="Proteomes" id="UP001163823"/>
    </source>
</evidence>
<dbReference type="PROSITE" id="PS00028">
    <property type="entry name" value="ZINC_FINGER_C2H2_1"/>
    <property type="match status" value="1"/>
</dbReference>
<dbReference type="KEGG" id="qsa:O6P43_003259"/>
<dbReference type="PANTHER" id="PTHR45801:SF111">
    <property type="entry name" value="C2H2 AND C2HC ZINC FINGERS SUPERFAMILY PROTEIN"/>
    <property type="match status" value="1"/>
</dbReference>
<keyword evidence="12" id="KW-1185">Reference proteome</keyword>
<evidence type="ECO:0000256" key="1">
    <source>
        <dbReference type="ARBA" id="ARBA00004123"/>
    </source>
</evidence>